<organism evidence="6 7">
    <name type="scientific">Alternaria panax</name>
    <dbReference type="NCBI Taxonomy" id="48097"/>
    <lineage>
        <taxon>Eukaryota</taxon>
        <taxon>Fungi</taxon>
        <taxon>Dikarya</taxon>
        <taxon>Ascomycota</taxon>
        <taxon>Pezizomycotina</taxon>
        <taxon>Dothideomycetes</taxon>
        <taxon>Pleosporomycetidae</taxon>
        <taxon>Pleosporales</taxon>
        <taxon>Pleosporineae</taxon>
        <taxon>Pleosporaceae</taxon>
        <taxon>Alternaria</taxon>
        <taxon>Alternaria sect. Panax</taxon>
    </lineage>
</organism>
<dbReference type="EMBL" id="JAANER010000008">
    <property type="protein sequence ID" value="KAG9187030.1"/>
    <property type="molecule type" value="Genomic_DNA"/>
</dbReference>
<dbReference type="Gene3D" id="3.30.300.30">
    <property type="match status" value="1"/>
</dbReference>
<evidence type="ECO:0000313" key="6">
    <source>
        <dbReference type="EMBL" id="KAG9187030.1"/>
    </source>
</evidence>
<evidence type="ECO:0000259" key="4">
    <source>
        <dbReference type="Pfam" id="PF00501"/>
    </source>
</evidence>
<keyword evidence="7" id="KW-1185">Reference proteome</keyword>
<comment type="caution">
    <text evidence="6">The sequence shown here is derived from an EMBL/GenBank/DDBJ whole genome shotgun (WGS) entry which is preliminary data.</text>
</comment>
<keyword evidence="3" id="KW-0436">Ligase</keyword>
<evidence type="ECO:0000256" key="2">
    <source>
        <dbReference type="ARBA" id="ARBA00006432"/>
    </source>
</evidence>
<evidence type="ECO:0000313" key="7">
    <source>
        <dbReference type="Proteomes" id="UP001199106"/>
    </source>
</evidence>
<reference evidence="6" key="1">
    <citation type="submission" date="2021-07" db="EMBL/GenBank/DDBJ databases">
        <title>Genome Resource of American Ginseng Black Spot Pathogen Alternaria panax.</title>
        <authorList>
            <person name="Qiu C."/>
            <person name="Wang W."/>
            <person name="Liu Z."/>
        </authorList>
    </citation>
    <scope>NUCLEOTIDE SEQUENCE</scope>
    <source>
        <strain evidence="6">BNCC115425</strain>
    </source>
</reference>
<dbReference type="Pfam" id="PF00501">
    <property type="entry name" value="AMP-binding"/>
    <property type="match status" value="1"/>
</dbReference>
<proteinExistence type="inferred from homology"/>
<dbReference type="InterPro" id="IPR000873">
    <property type="entry name" value="AMP-dep_synth/lig_dom"/>
</dbReference>
<dbReference type="InterPro" id="IPR045851">
    <property type="entry name" value="AMP-bd_C_sf"/>
</dbReference>
<name>A0AAD4FBU2_9PLEO</name>
<dbReference type="PROSITE" id="PS00455">
    <property type="entry name" value="AMP_BINDING"/>
    <property type="match status" value="1"/>
</dbReference>
<feature type="domain" description="AMP-dependent synthetase/ligase" evidence="4">
    <location>
        <begin position="30"/>
        <end position="415"/>
    </location>
</feature>
<dbReference type="GO" id="GO:0016405">
    <property type="term" value="F:CoA-ligase activity"/>
    <property type="evidence" value="ECO:0007669"/>
    <property type="project" value="TreeGrafter"/>
</dbReference>
<dbReference type="Pfam" id="PF13193">
    <property type="entry name" value="AMP-binding_C"/>
    <property type="match status" value="1"/>
</dbReference>
<dbReference type="AlphaFoldDB" id="A0AAD4FBU2"/>
<sequence length="542" mass="59428">MLFESPYNAGFEIPTVDITTLALDCNLSANVPSKPAIIDGYSGEVVYTYGSLRDKIRLFAGFLQTELQIAPGDVVAYLSYNTTYYPIIIHGLLAAGAVVSAFNPAYTAEELCHTLKLAKPKFVIVQAELLDALEAALNQMEGLLMPKLHILDGKSQMHSSHSVSDILNRIECASYFQRIHRSPEEIASDVAFICFSSGTSGLVKGVRLTHRNVVANVLQQGRALEDMYQPDTVFTLVVPFFHILGLGGFCIQYICHGAPIVVFRSFDLPKMLESIRRDKVTHVNVVPPIAMAILRSPLTTNADFASVKCLMNAAAPLKPELADALARRMGCVLTQWYGCTEASPSIISQRQSEAHIRGTIGRLLPNIQMRVVDAQGAGELRQNTSMSKPLTEHLDVERGTPGELWIRGPNVMQGYVTQHETTEAINKDGFFPTGDVGYVDDQGFVFLVDRLKELIKVKGNQVAPAELESLLLTHPDVIDAAVCGVHVDDEATEYPVGYIATGRPLASHGTLIQDLHDYVGKRVAHYKRLVGGIYILDAIPRK</sequence>
<dbReference type="PANTHER" id="PTHR24096:SF149">
    <property type="entry name" value="AMP-BINDING DOMAIN-CONTAINING PROTEIN-RELATED"/>
    <property type="match status" value="1"/>
</dbReference>
<dbReference type="InterPro" id="IPR025110">
    <property type="entry name" value="AMP-bd_C"/>
</dbReference>
<dbReference type="InterPro" id="IPR020845">
    <property type="entry name" value="AMP-binding_CS"/>
</dbReference>
<dbReference type="InterPro" id="IPR042099">
    <property type="entry name" value="ANL_N_sf"/>
</dbReference>
<dbReference type="SUPFAM" id="SSF56801">
    <property type="entry name" value="Acetyl-CoA synthetase-like"/>
    <property type="match status" value="1"/>
</dbReference>
<gene>
    <name evidence="6" type="ORF">G6011_10138</name>
</gene>
<dbReference type="PANTHER" id="PTHR24096">
    <property type="entry name" value="LONG-CHAIN-FATTY-ACID--COA LIGASE"/>
    <property type="match status" value="1"/>
</dbReference>
<comment type="similarity">
    <text evidence="2">Belongs to the ATP-dependent AMP-binding enzyme family.</text>
</comment>
<dbReference type="Proteomes" id="UP001199106">
    <property type="component" value="Unassembled WGS sequence"/>
</dbReference>
<accession>A0AAD4FBU2</accession>
<protein>
    <submittedName>
        <fullName evidence="6">Uncharacterized protein</fullName>
    </submittedName>
</protein>
<evidence type="ECO:0000256" key="1">
    <source>
        <dbReference type="ARBA" id="ARBA00004685"/>
    </source>
</evidence>
<dbReference type="Gene3D" id="3.40.50.12780">
    <property type="entry name" value="N-terminal domain of ligase-like"/>
    <property type="match status" value="1"/>
</dbReference>
<evidence type="ECO:0000259" key="5">
    <source>
        <dbReference type="Pfam" id="PF13193"/>
    </source>
</evidence>
<comment type="pathway">
    <text evidence="1">Mycotoxin biosynthesis.</text>
</comment>
<evidence type="ECO:0000256" key="3">
    <source>
        <dbReference type="ARBA" id="ARBA00022598"/>
    </source>
</evidence>
<feature type="domain" description="AMP-binding enzyme C-terminal" evidence="5">
    <location>
        <begin position="466"/>
        <end position="541"/>
    </location>
</feature>